<evidence type="ECO:0000256" key="5">
    <source>
        <dbReference type="ARBA" id="ARBA00022729"/>
    </source>
</evidence>
<keyword evidence="3" id="KW-0713">Self-incompatibility</keyword>
<evidence type="ECO:0000256" key="3">
    <source>
        <dbReference type="ARBA" id="ARBA00022471"/>
    </source>
</evidence>
<organism evidence="7">
    <name type="scientific">Brassica campestris</name>
    <name type="common">Field mustard</name>
    <dbReference type="NCBI Taxonomy" id="3711"/>
    <lineage>
        <taxon>Eukaryota</taxon>
        <taxon>Viridiplantae</taxon>
        <taxon>Streptophyta</taxon>
        <taxon>Embryophyta</taxon>
        <taxon>Tracheophyta</taxon>
        <taxon>Spermatophyta</taxon>
        <taxon>Magnoliopsida</taxon>
        <taxon>eudicotyledons</taxon>
        <taxon>Gunneridae</taxon>
        <taxon>Pentapetalae</taxon>
        <taxon>rosids</taxon>
        <taxon>malvids</taxon>
        <taxon>Brassicales</taxon>
        <taxon>Brassicaceae</taxon>
        <taxon>Brassiceae</taxon>
        <taxon>Brassica</taxon>
    </lineage>
</organism>
<proteinExistence type="inferred from homology"/>
<dbReference type="GO" id="GO:0060320">
    <property type="term" value="P:rejection of self pollen"/>
    <property type="evidence" value="ECO:0007669"/>
    <property type="project" value="UniProtKB-KW"/>
</dbReference>
<feature type="chain" id="PRO_5028387743" description="S-protein homolog" evidence="6">
    <location>
        <begin position="21"/>
        <end position="118"/>
    </location>
</feature>
<evidence type="ECO:0000313" key="7">
    <source>
        <dbReference type="EMBL" id="VDC89326.1"/>
    </source>
</evidence>
<protein>
    <recommendedName>
        <fullName evidence="8">S-protein homolog</fullName>
    </recommendedName>
</protein>
<feature type="signal peptide" evidence="6">
    <location>
        <begin position="1"/>
        <end position="20"/>
    </location>
</feature>
<reference evidence="7" key="1">
    <citation type="submission" date="2018-11" db="EMBL/GenBank/DDBJ databases">
        <authorList>
            <consortium name="Genoscope - CEA"/>
            <person name="William W."/>
        </authorList>
    </citation>
    <scope>NUCLEOTIDE SEQUENCE</scope>
</reference>
<keyword evidence="4" id="KW-0964">Secreted</keyword>
<gene>
    <name evidence="7" type="ORF">BRAA02T07264Z</name>
</gene>
<dbReference type="GO" id="GO:0005576">
    <property type="term" value="C:extracellular region"/>
    <property type="evidence" value="ECO:0007669"/>
    <property type="project" value="UniProtKB-SubCell"/>
</dbReference>
<accession>A0A3P6A6T6</accession>
<evidence type="ECO:0000256" key="1">
    <source>
        <dbReference type="ARBA" id="ARBA00004613"/>
    </source>
</evidence>
<evidence type="ECO:0008006" key="8">
    <source>
        <dbReference type="Google" id="ProtNLM"/>
    </source>
</evidence>
<dbReference type="Pfam" id="PF05938">
    <property type="entry name" value="Self-incomp_S1"/>
    <property type="match status" value="1"/>
</dbReference>
<evidence type="ECO:0000256" key="4">
    <source>
        <dbReference type="ARBA" id="ARBA00022525"/>
    </source>
</evidence>
<dbReference type="EMBL" id="LR031573">
    <property type="protein sequence ID" value="VDC89326.1"/>
    <property type="molecule type" value="Genomic_DNA"/>
</dbReference>
<comment type="similarity">
    <text evidence="2">Belongs to the plant self-incompatibility (S1) protein family.</text>
</comment>
<dbReference type="InterPro" id="IPR010264">
    <property type="entry name" value="Self-incomp_S1"/>
</dbReference>
<keyword evidence="5 6" id="KW-0732">Signal</keyword>
<sequence>MNKFIVFLFAITICFESSEAFCAKSNVEIRNELGKGIKLEIECRTVEPTKNLGRVSIPFNDRMAYGFVAVYERRHRTIHTCNIWYANDGPGISAKEVGGKSRDRGRGLRNYIYISIRS</sequence>
<name>A0A3P6A6T6_BRACM</name>
<comment type="subcellular location">
    <subcellularLocation>
        <location evidence="1">Secreted</location>
    </subcellularLocation>
</comment>
<evidence type="ECO:0000256" key="6">
    <source>
        <dbReference type="SAM" id="SignalP"/>
    </source>
</evidence>
<dbReference type="AlphaFoldDB" id="A0A3P6A6T6"/>
<evidence type="ECO:0000256" key="2">
    <source>
        <dbReference type="ARBA" id="ARBA00005581"/>
    </source>
</evidence>